<dbReference type="VEuPathDB" id="TriTrypDB:BSAL_17155"/>
<dbReference type="InterPro" id="IPR025252">
    <property type="entry name" value="DUF4200"/>
</dbReference>
<keyword evidence="1 2" id="KW-0175">Coiled coil</keyword>
<dbReference type="OrthoDB" id="10264298at2759"/>
<dbReference type="AlphaFoldDB" id="A0A0S4JBA5"/>
<feature type="domain" description="DUF4200" evidence="4">
    <location>
        <begin position="15"/>
        <end position="128"/>
    </location>
</feature>
<dbReference type="PANTHER" id="PTHR21683">
    <property type="entry name" value="COILED-COIL DOMAIN-CONTAINING PROTEIN 42 LIKE-2-LIKE-RELATED"/>
    <property type="match status" value="1"/>
</dbReference>
<dbReference type="PANTHER" id="PTHR21683:SF2">
    <property type="entry name" value="COILED-COIL DOMAIN-CONTAINING PROTEIN 42 LIKE-2-LIKE"/>
    <property type="match status" value="1"/>
</dbReference>
<protein>
    <recommendedName>
        <fullName evidence="4">DUF4200 domain-containing protein</fullName>
    </recommendedName>
</protein>
<sequence>MANALDSVTAATKLRRDMMEVQKELDDKRADFQRRMERVKEAEDQLKVERAKLQDTLVQYYKFIQENEIKRNRANKKASAEEKAKQDRHLQIVSLSEALHFLESEKEQSRSTYLQYAKYQRYLEDVLQHNENEEYQDPKDIITRWQTLDDNTKVLQRRKTQLEEDLNKNKNQLNMKRQRKKNESVELQNQLNELQTQLEALQKEYKLKQDFLEQSINHKGSTTKTIGQVRMACQNLYDRCIEWNTAYRSRSHADQGEVDILQQLNVIGDCLDDYSVIIRKHQEKAKVPPPAATQDGKKSGDTALAHTV</sequence>
<feature type="coiled-coil region" evidence="2">
    <location>
        <begin position="11"/>
        <end position="84"/>
    </location>
</feature>
<reference evidence="6" key="1">
    <citation type="submission" date="2015-09" db="EMBL/GenBank/DDBJ databases">
        <authorList>
            <consortium name="Pathogen Informatics"/>
        </authorList>
    </citation>
    <scope>NUCLEOTIDE SEQUENCE [LARGE SCALE GENOMIC DNA]</scope>
    <source>
        <strain evidence="6">Lake Konstanz</strain>
    </source>
</reference>
<keyword evidence="6" id="KW-1185">Reference proteome</keyword>
<dbReference type="GO" id="GO:0005856">
    <property type="term" value="C:cytoskeleton"/>
    <property type="evidence" value="ECO:0007669"/>
    <property type="project" value="UniProtKB-ARBA"/>
</dbReference>
<evidence type="ECO:0000259" key="4">
    <source>
        <dbReference type="Pfam" id="PF13863"/>
    </source>
</evidence>
<evidence type="ECO:0000256" key="2">
    <source>
        <dbReference type="SAM" id="Coils"/>
    </source>
</evidence>
<dbReference type="EMBL" id="CYKH01001671">
    <property type="protein sequence ID" value="CUG88761.1"/>
    <property type="molecule type" value="Genomic_DNA"/>
</dbReference>
<feature type="region of interest" description="Disordered" evidence="3">
    <location>
        <begin position="283"/>
        <end position="308"/>
    </location>
</feature>
<dbReference type="InterPro" id="IPR051147">
    <property type="entry name" value="CFAP_domain-containing"/>
</dbReference>
<organism evidence="5 6">
    <name type="scientific">Bodo saltans</name>
    <name type="common">Flagellated protozoan</name>
    <dbReference type="NCBI Taxonomy" id="75058"/>
    <lineage>
        <taxon>Eukaryota</taxon>
        <taxon>Discoba</taxon>
        <taxon>Euglenozoa</taxon>
        <taxon>Kinetoplastea</taxon>
        <taxon>Metakinetoplastina</taxon>
        <taxon>Eubodonida</taxon>
        <taxon>Bodonidae</taxon>
        <taxon>Bodo</taxon>
    </lineage>
</organism>
<feature type="coiled-coil region" evidence="2">
    <location>
        <begin position="152"/>
        <end position="211"/>
    </location>
</feature>
<evidence type="ECO:0000313" key="6">
    <source>
        <dbReference type="Proteomes" id="UP000051952"/>
    </source>
</evidence>
<dbReference type="OMA" id="CADKKRV"/>
<accession>A0A0S4JBA5</accession>
<dbReference type="Pfam" id="PF13863">
    <property type="entry name" value="DUF4200"/>
    <property type="match status" value="1"/>
</dbReference>
<evidence type="ECO:0000256" key="3">
    <source>
        <dbReference type="SAM" id="MobiDB-lite"/>
    </source>
</evidence>
<proteinExistence type="predicted"/>
<gene>
    <name evidence="5" type="ORF">BSAL_17155</name>
</gene>
<evidence type="ECO:0000256" key="1">
    <source>
        <dbReference type="ARBA" id="ARBA00023054"/>
    </source>
</evidence>
<dbReference type="Proteomes" id="UP000051952">
    <property type="component" value="Unassembled WGS sequence"/>
</dbReference>
<evidence type="ECO:0000313" key="5">
    <source>
        <dbReference type="EMBL" id="CUG88761.1"/>
    </source>
</evidence>
<name>A0A0S4JBA5_BODSA</name>